<keyword evidence="4" id="KW-1185">Reference proteome</keyword>
<dbReference type="GeneID" id="79267155"/>
<dbReference type="SUPFAM" id="SSF74853">
    <property type="entry name" value="Lamin A/C globular tail domain"/>
    <property type="match status" value="1"/>
</dbReference>
<gene>
    <name evidence="3" type="ORF">ACFQJ4_09065</name>
</gene>
<evidence type="ECO:0000313" key="3">
    <source>
        <dbReference type="EMBL" id="MFC7235461.1"/>
    </source>
</evidence>
<dbReference type="PROSITE" id="PS50830">
    <property type="entry name" value="TNASE_3"/>
    <property type="match status" value="1"/>
</dbReference>
<dbReference type="Gene3D" id="2.40.50.90">
    <property type="match status" value="1"/>
</dbReference>
<dbReference type="InterPro" id="IPR036415">
    <property type="entry name" value="Lamin_tail_dom_sf"/>
</dbReference>
<feature type="domain" description="TNase-like" evidence="1">
    <location>
        <begin position="43"/>
        <end position="190"/>
    </location>
</feature>
<evidence type="ECO:0000259" key="1">
    <source>
        <dbReference type="PROSITE" id="PS50830"/>
    </source>
</evidence>
<dbReference type="InterPro" id="IPR002071">
    <property type="entry name" value="Thermonucl_AS"/>
</dbReference>
<evidence type="ECO:0000259" key="2">
    <source>
        <dbReference type="PROSITE" id="PS51841"/>
    </source>
</evidence>
<dbReference type="Gene3D" id="2.60.40.1260">
    <property type="entry name" value="Lamin Tail domain"/>
    <property type="match status" value="1"/>
</dbReference>
<dbReference type="Pfam" id="PF00565">
    <property type="entry name" value="SNase"/>
    <property type="match status" value="1"/>
</dbReference>
<dbReference type="PROSITE" id="PS51841">
    <property type="entry name" value="LTD"/>
    <property type="match status" value="1"/>
</dbReference>
<dbReference type="InterPro" id="IPR001322">
    <property type="entry name" value="Lamin_tail_dom"/>
</dbReference>
<proteinExistence type="predicted"/>
<reference evidence="3 4" key="1">
    <citation type="journal article" date="2019" name="Int. J. Syst. Evol. Microbiol.">
        <title>The Global Catalogue of Microorganisms (GCM) 10K type strain sequencing project: providing services to taxonomists for standard genome sequencing and annotation.</title>
        <authorList>
            <consortium name="The Broad Institute Genomics Platform"/>
            <consortium name="The Broad Institute Genome Sequencing Center for Infectious Disease"/>
            <person name="Wu L."/>
            <person name="Ma J."/>
        </authorList>
    </citation>
    <scope>NUCLEOTIDE SEQUENCE [LARGE SCALE GENOMIC DNA]</scope>
    <source>
        <strain evidence="3 4">DT85</strain>
    </source>
</reference>
<accession>A0ABD5ZPW5</accession>
<feature type="domain" description="LTD" evidence="2">
    <location>
        <begin position="200"/>
        <end position="315"/>
    </location>
</feature>
<sequence>MRPLAACALALALVVAGCSGVPVSPTEAGDATPRADAPSVPEADLTVTVTRVVDGDTVEIEYPNGTADTVRLVGVDTPEVHAENSPDEFEGVPETEAGRDCLRRWGEAASERMKERLTGAEVGLAFDENLDRRGYYGRLLAYVVHEDRNVNYGLVADGYARVYDSSFSLADPFRAAESSAMSSGTGLWECATESPPTASATATVTASASGLAIGVHADAEGNDNDNLNDEYVTLTNRGDDPLDLSGWTVSDAADHVYEFGTLTLSPGASVRLHTGSGEDTDTDVYWGRTGAVWNNGGDTVTVRAANGTVVAERTY</sequence>
<dbReference type="PROSITE" id="PS01123">
    <property type="entry name" value="TNASE_1"/>
    <property type="match status" value="1"/>
</dbReference>
<dbReference type="Proteomes" id="UP001596398">
    <property type="component" value="Unassembled WGS sequence"/>
</dbReference>
<dbReference type="InterPro" id="IPR016071">
    <property type="entry name" value="Staphylococal_nuclease_OB-fold"/>
</dbReference>
<evidence type="ECO:0000313" key="4">
    <source>
        <dbReference type="Proteomes" id="UP001596398"/>
    </source>
</evidence>
<name>A0ABD5ZPW5_9EURY</name>
<dbReference type="EMBL" id="JBHTAP010000001">
    <property type="protein sequence ID" value="MFC7235461.1"/>
    <property type="molecule type" value="Genomic_DNA"/>
</dbReference>
<dbReference type="Pfam" id="PF00932">
    <property type="entry name" value="LTD"/>
    <property type="match status" value="1"/>
</dbReference>
<organism evidence="3 4">
    <name type="scientific">Halosegnis marinus</name>
    <dbReference type="NCBI Taxonomy" id="3034023"/>
    <lineage>
        <taxon>Archaea</taxon>
        <taxon>Methanobacteriati</taxon>
        <taxon>Methanobacteriota</taxon>
        <taxon>Stenosarchaea group</taxon>
        <taxon>Halobacteria</taxon>
        <taxon>Halobacteriales</taxon>
        <taxon>Natronomonadaceae</taxon>
        <taxon>Halosegnis</taxon>
    </lineage>
</organism>
<protein>
    <submittedName>
        <fullName evidence="3">Lamin tail domain-containing protein</fullName>
    </submittedName>
</protein>
<dbReference type="AlphaFoldDB" id="A0ABD5ZPW5"/>
<dbReference type="SUPFAM" id="SSF50199">
    <property type="entry name" value="Staphylococcal nuclease"/>
    <property type="match status" value="1"/>
</dbReference>
<comment type="caution">
    <text evidence="3">The sequence shown here is derived from an EMBL/GenBank/DDBJ whole genome shotgun (WGS) entry which is preliminary data.</text>
</comment>
<dbReference type="PROSITE" id="PS51257">
    <property type="entry name" value="PROKAR_LIPOPROTEIN"/>
    <property type="match status" value="1"/>
</dbReference>
<dbReference type="InterPro" id="IPR035437">
    <property type="entry name" value="SNase_OB-fold_sf"/>
</dbReference>
<dbReference type="RefSeq" id="WP_276233593.1">
    <property type="nucleotide sequence ID" value="NZ_CP119802.1"/>
</dbReference>
<dbReference type="SMART" id="SM00318">
    <property type="entry name" value="SNc"/>
    <property type="match status" value="1"/>
</dbReference>